<dbReference type="AlphaFoldDB" id="A0A174HF89"/>
<dbReference type="Pfam" id="PF14278">
    <property type="entry name" value="TetR_C_8"/>
    <property type="match status" value="1"/>
</dbReference>
<gene>
    <name evidence="4" type="primary">dhaS_1</name>
    <name evidence="4" type="ORF">ERS852491_03065</name>
</gene>
<dbReference type="PROSITE" id="PS50977">
    <property type="entry name" value="HTH_TETR_2"/>
    <property type="match status" value="1"/>
</dbReference>
<evidence type="ECO:0000256" key="1">
    <source>
        <dbReference type="ARBA" id="ARBA00023125"/>
    </source>
</evidence>
<protein>
    <submittedName>
        <fullName evidence="4">HTH-type dhaKLM operon transcriptional activator dhaS</fullName>
    </submittedName>
</protein>
<dbReference type="STRING" id="39482.ERS852491_03065"/>
<dbReference type="EMBL" id="CYZU01000030">
    <property type="protein sequence ID" value="CUO71790.1"/>
    <property type="molecule type" value="Genomic_DNA"/>
</dbReference>
<organism evidence="4 5">
    <name type="scientific">Faecalicatena contorta</name>
    <dbReference type="NCBI Taxonomy" id="39482"/>
    <lineage>
        <taxon>Bacteria</taxon>
        <taxon>Bacillati</taxon>
        <taxon>Bacillota</taxon>
        <taxon>Clostridia</taxon>
        <taxon>Lachnospirales</taxon>
        <taxon>Lachnospiraceae</taxon>
        <taxon>Faecalicatena</taxon>
    </lineage>
</organism>
<dbReference type="OrthoDB" id="9810250at2"/>
<dbReference type="Pfam" id="PF00440">
    <property type="entry name" value="TetR_N"/>
    <property type="match status" value="1"/>
</dbReference>
<keyword evidence="1 2" id="KW-0238">DNA-binding</keyword>
<dbReference type="RefSeq" id="WP_055154011.1">
    <property type="nucleotide sequence ID" value="NZ_CYZU01000030.1"/>
</dbReference>
<evidence type="ECO:0000256" key="2">
    <source>
        <dbReference type="PROSITE-ProRule" id="PRU00335"/>
    </source>
</evidence>
<evidence type="ECO:0000313" key="4">
    <source>
        <dbReference type="EMBL" id="CUO71790.1"/>
    </source>
</evidence>
<sequence length="190" mass="22758">MTHEETSLRTKKAICDALKELMRHKTFSKITISELIRECNINRKTFYYHFEDIYGLLKWMLEQEAIEVVKKFDLLIDYQDAFLFVINYVEENSYFLNCIYDSVGRDELKRFFYQDFIGIIETIIRTTETKMETTISDDFRIFLCDLYAEGIAGMLINLFRHPEKYDKERLIEYFSIVVHNSVPSVIKAYK</sequence>
<dbReference type="Gene3D" id="1.10.357.10">
    <property type="entry name" value="Tetracycline Repressor, domain 2"/>
    <property type="match status" value="1"/>
</dbReference>
<evidence type="ECO:0000313" key="5">
    <source>
        <dbReference type="Proteomes" id="UP000095544"/>
    </source>
</evidence>
<dbReference type="InterPro" id="IPR001647">
    <property type="entry name" value="HTH_TetR"/>
</dbReference>
<evidence type="ECO:0000259" key="3">
    <source>
        <dbReference type="PROSITE" id="PS50977"/>
    </source>
</evidence>
<dbReference type="GO" id="GO:0003677">
    <property type="term" value="F:DNA binding"/>
    <property type="evidence" value="ECO:0007669"/>
    <property type="project" value="UniProtKB-UniRule"/>
</dbReference>
<name>A0A174HF89_9FIRM</name>
<dbReference type="InterPro" id="IPR050624">
    <property type="entry name" value="HTH-type_Tx_Regulator"/>
</dbReference>
<dbReference type="PANTHER" id="PTHR43479">
    <property type="entry name" value="ACREF/ENVCD OPERON REPRESSOR-RELATED"/>
    <property type="match status" value="1"/>
</dbReference>
<proteinExistence type="predicted"/>
<feature type="domain" description="HTH tetR-type" evidence="3">
    <location>
        <begin position="8"/>
        <end position="68"/>
    </location>
</feature>
<accession>A0A174HF89</accession>
<reference evidence="4 5" key="1">
    <citation type="submission" date="2015-09" db="EMBL/GenBank/DDBJ databases">
        <authorList>
            <consortium name="Pathogen Informatics"/>
        </authorList>
    </citation>
    <scope>NUCLEOTIDE SEQUENCE [LARGE SCALE GENOMIC DNA]</scope>
    <source>
        <strain evidence="4 5">2789STDY5834876</strain>
    </source>
</reference>
<feature type="DNA-binding region" description="H-T-H motif" evidence="2">
    <location>
        <begin position="31"/>
        <end position="50"/>
    </location>
</feature>
<dbReference type="PANTHER" id="PTHR43479:SF7">
    <property type="entry name" value="TETR-FAMILY TRANSCRIPTIONAL REGULATOR"/>
    <property type="match status" value="1"/>
</dbReference>
<dbReference type="SUPFAM" id="SSF46689">
    <property type="entry name" value="Homeodomain-like"/>
    <property type="match status" value="1"/>
</dbReference>
<dbReference type="InterPro" id="IPR039532">
    <property type="entry name" value="TetR_C_Firmicutes"/>
</dbReference>
<dbReference type="InterPro" id="IPR009057">
    <property type="entry name" value="Homeodomain-like_sf"/>
</dbReference>
<dbReference type="Proteomes" id="UP000095544">
    <property type="component" value="Unassembled WGS sequence"/>
</dbReference>